<evidence type="ECO:0000313" key="2">
    <source>
        <dbReference type="EMBL" id="RYO98612.1"/>
    </source>
</evidence>
<feature type="signal peptide" evidence="1">
    <location>
        <begin position="1"/>
        <end position="18"/>
    </location>
</feature>
<dbReference type="EMBL" id="QJNU01000453">
    <property type="protein sequence ID" value="RYO98612.1"/>
    <property type="molecule type" value="Genomic_DNA"/>
</dbReference>
<comment type="caution">
    <text evidence="2">The sequence shown here is derived from an EMBL/GenBank/DDBJ whole genome shotgun (WGS) entry which is preliminary data.</text>
</comment>
<gene>
    <name evidence="2" type="ORF">DL764_007034</name>
</gene>
<name>A0A4V1X9W8_9PEZI</name>
<sequence>MKLTALAAALPLVIPVIAGTAQTALLTCNTGLVTVPGEAATLAEGAKLFTLVCVDFYHCEHSVAPEISNNDFIGACINCPTPFKSAGSAFGGCLITAS</sequence>
<proteinExistence type="predicted"/>
<evidence type="ECO:0008006" key="4">
    <source>
        <dbReference type="Google" id="ProtNLM"/>
    </source>
</evidence>
<keyword evidence="1" id="KW-0732">Signal</keyword>
<evidence type="ECO:0000313" key="3">
    <source>
        <dbReference type="Proteomes" id="UP000293360"/>
    </source>
</evidence>
<dbReference type="AlphaFoldDB" id="A0A4V1X9W8"/>
<dbReference type="OrthoDB" id="5096216at2759"/>
<reference evidence="2 3" key="1">
    <citation type="submission" date="2018-06" db="EMBL/GenBank/DDBJ databases">
        <title>Complete Genomes of Monosporascus.</title>
        <authorList>
            <person name="Robinson A.J."/>
            <person name="Natvig D.O."/>
        </authorList>
    </citation>
    <scope>NUCLEOTIDE SEQUENCE [LARGE SCALE GENOMIC DNA]</scope>
    <source>
        <strain evidence="2 3">CBS 110550</strain>
    </source>
</reference>
<evidence type="ECO:0000256" key="1">
    <source>
        <dbReference type="SAM" id="SignalP"/>
    </source>
</evidence>
<dbReference type="Proteomes" id="UP000293360">
    <property type="component" value="Unassembled WGS sequence"/>
</dbReference>
<keyword evidence="3" id="KW-1185">Reference proteome</keyword>
<accession>A0A4V1X9W8</accession>
<organism evidence="2 3">
    <name type="scientific">Monosporascus ibericus</name>
    <dbReference type="NCBI Taxonomy" id="155417"/>
    <lineage>
        <taxon>Eukaryota</taxon>
        <taxon>Fungi</taxon>
        <taxon>Dikarya</taxon>
        <taxon>Ascomycota</taxon>
        <taxon>Pezizomycotina</taxon>
        <taxon>Sordariomycetes</taxon>
        <taxon>Xylariomycetidae</taxon>
        <taxon>Xylariales</taxon>
        <taxon>Xylariales incertae sedis</taxon>
        <taxon>Monosporascus</taxon>
    </lineage>
</organism>
<feature type="chain" id="PRO_5020374028" description="Fungal calcium binding protein domain-containing protein" evidence="1">
    <location>
        <begin position="19"/>
        <end position="98"/>
    </location>
</feature>
<protein>
    <recommendedName>
        <fullName evidence="4">Fungal calcium binding protein domain-containing protein</fullName>
    </recommendedName>
</protein>